<feature type="region of interest" description="Disordered" evidence="1">
    <location>
        <begin position="304"/>
        <end position="323"/>
    </location>
</feature>
<keyword evidence="2" id="KW-1133">Transmembrane helix</keyword>
<dbReference type="RefSeq" id="WP_155098864.1">
    <property type="nucleotide sequence ID" value="NZ_WMKA01000013.1"/>
</dbReference>
<name>A0A6N7ZHZ3_9MICO</name>
<reference evidence="3 4" key="1">
    <citation type="submission" date="2019-11" db="EMBL/GenBank/DDBJ databases">
        <title>Cellulosimicrobium composti sp. nov. isolated from a compost.</title>
        <authorList>
            <person name="Yang Y."/>
        </authorList>
    </citation>
    <scope>NUCLEOTIDE SEQUENCE [LARGE SCALE GENOMIC DNA]</scope>
    <source>
        <strain evidence="3 4">BIT-GX5</strain>
    </source>
</reference>
<comment type="caution">
    <text evidence="3">The sequence shown here is derived from an EMBL/GenBank/DDBJ whole genome shotgun (WGS) entry which is preliminary data.</text>
</comment>
<proteinExistence type="predicted"/>
<evidence type="ECO:0000313" key="4">
    <source>
        <dbReference type="Proteomes" id="UP000440668"/>
    </source>
</evidence>
<feature type="transmembrane region" description="Helical" evidence="2">
    <location>
        <begin position="28"/>
        <end position="57"/>
    </location>
</feature>
<gene>
    <name evidence="3" type="ORF">GJV82_08060</name>
</gene>
<dbReference type="Proteomes" id="UP000440668">
    <property type="component" value="Unassembled WGS sequence"/>
</dbReference>
<evidence type="ECO:0000256" key="1">
    <source>
        <dbReference type="SAM" id="MobiDB-lite"/>
    </source>
</evidence>
<evidence type="ECO:0000256" key="2">
    <source>
        <dbReference type="SAM" id="Phobius"/>
    </source>
</evidence>
<protein>
    <submittedName>
        <fullName evidence="3">Uncharacterized protein</fullName>
    </submittedName>
</protein>
<dbReference type="EMBL" id="WMKA01000013">
    <property type="protein sequence ID" value="MTG88898.1"/>
    <property type="molecule type" value="Genomic_DNA"/>
</dbReference>
<keyword evidence="2" id="KW-0472">Membrane</keyword>
<sequence>MTGTTAPDPRTTHDATPPGPVALRLRPLGYLAVALGLTAVGLALAGLYLSVAVRGLVEPPQTQVPWAEVVADPGAALGRLAVLAPVLVVLAGPVAWYVSCAVWPLAALAFVHAGRALRPSSRGDRVSFTSRVVAGATLGTAVPGRVPLVLQPQRRSRLTDTLVRFAVCGWRPDRREAGAAVPAGVAWVLASAGASTALPSGWRTGLVLTAVPFALWSVAALRRRWAWRFHGERVREARRERWIAQHGDRRDLRDGPRVVRSRPQSAEHRARVEAERAAARASRDSLTSLSSDALGERREAVLRARRERAAREQAQTDDGRHQG</sequence>
<organism evidence="3 4">
    <name type="scientific">Cellulosimicrobium composti</name>
    <dbReference type="NCBI Taxonomy" id="2672572"/>
    <lineage>
        <taxon>Bacteria</taxon>
        <taxon>Bacillati</taxon>
        <taxon>Actinomycetota</taxon>
        <taxon>Actinomycetes</taxon>
        <taxon>Micrococcales</taxon>
        <taxon>Promicromonosporaceae</taxon>
        <taxon>Cellulosimicrobium</taxon>
    </lineage>
</organism>
<feature type="transmembrane region" description="Helical" evidence="2">
    <location>
        <begin position="94"/>
        <end position="113"/>
    </location>
</feature>
<evidence type="ECO:0000313" key="3">
    <source>
        <dbReference type="EMBL" id="MTG88898.1"/>
    </source>
</evidence>
<dbReference type="AlphaFoldDB" id="A0A6N7ZHZ3"/>
<accession>A0A6N7ZHZ3</accession>
<keyword evidence="2" id="KW-0812">Transmembrane</keyword>